<evidence type="ECO:0008006" key="3">
    <source>
        <dbReference type="Google" id="ProtNLM"/>
    </source>
</evidence>
<evidence type="ECO:0000313" key="1">
    <source>
        <dbReference type="EMBL" id="SMO37315.1"/>
    </source>
</evidence>
<dbReference type="AlphaFoldDB" id="A0A521ARA3"/>
<dbReference type="OrthoDB" id="212944at2157"/>
<proteinExistence type="predicted"/>
<name>A0A521ARA3_9EURY</name>
<reference evidence="1 2" key="1">
    <citation type="submission" date="2017-05" db="EMBL/GenBank/DDBJ databases">
        <authorList>
            <person name="Varghese N."/>
            <person name="Submissions S."/>
        </authorList>
    </citation>
    <scope>NUCLEOTIDE SEQUENCE [LARGE SCALE GENOMIC DNA]</scope>
    <source>
        <strain evidence="1 2">DSM 19504</strain>
    </source>
</reference>
<dbReference type="InterPro" id="IPR046243">
    <property type="entry name" value="DUF6276"/>
</dbReference>
<keyword evidence="2" id="KW-1185">Reference proteome</keyword>
<gene>
    <name evidence="1" type="ORF">SAMN06264867_101338</name>
</gene>
<dbReference type="Pfam" id="PF19792">
    <property type="entry name" value="DUF6276"/>
    <property type="match status" value="1"/>
</dbReference>
<accession>A0A521ARA3</accession>
<sequence>MTCPHCSASVVAFLVPPDLRDHAPADETAICTRCLATAPAADAGIESMSDDPPDLAAVDPAFPDGDAGIALALLCGHLGSFALSRASIEVLVERAEREGADVFGFLDRLDAEHAHFDLERRRTALLDLL</sequence>
<dbReference type="Proteomes" id="UP000319712">
    <property type="component" value="Unassembled WGS sequence"/>
</dbReference>
<dbReference type="RefSeq" id="WP_142985260.1">
    <property type="nucleotide sequence ID" value="NZ_FXTD01000001.1"/>
</dbReference>
<organism evidence="1 2">
    <name type="scientific">Halorubrum cibi</name>
    <dbReference type="NCBI Taxonomy" id="413815"/>
    <lineage>
        <taxon>Archaea</taxon>
        <taxon>Methanobacteriati</taxon>
        <taxon>Methanobacteriota</taxon>
        <taxon>Stenosarchaea group</taxon>
        <taxon>Halobacteria</taxon>
        <taxon>Halobacteriales</taxon>
        <taxon>Haloferacaceae</taxon>
        <taxon>Halorubrum</taxon>
    </lineage>
</organism>
<protein>
    <recommendedName>
        <fullName evidence="3">Small CPxCG-related zinc finger protein</fullName>
    </recommendedName>
</protein>
<dbReference type="EMBL" id="FXTD01000001">
    <property type="protein sequence ID" value="SMO37315.1"/>
    <property type="molecule type" value="Genomic_DNA"/>
</dbReference>
<evidence type="ECO:0000313" key="2">
    <source>
        <dbReference type="Proteomes" id="UP000319712"/>
    </source>
</evidence>